<evidence type="ECO:0000256" key="1">
    <source>
        <dbReference type="SAM" id="Coils"/>
    </source>
</evidence>
<organism evidence="3">
    <name type="scientific">Thermofilum adornatum</name>
    <dbReference type="NCBI Taxonomy" id="1365176"/>
    <lineage>
        <taxon>Archaea</taxon>
        <taxon>Thermoproteota</taxon>
        <taxon>Thermoprotei</taxon>
        <taxon>Thermofilales</taxon>
        <taxon>Thermofilaceae</taxon>
        <taxon>Thermofilum</taxon>
    </lineage>
</organism>
<keyword evidence="2" id="KW-0472">Membrane</keyword>
<dbReference type="AlphaFoldDB" id="A0A7C1CD56"/>
<comment type="caution">
    <text evidence="3">The sequence shown here is derived from an EMBL/GenBank/DDBJ whole genome shotgun (WGS) entry which is preliminary data.</text>
</comment>
<proteinExistence type="predicted"/>
<gene>
    <name evidence="3" type="ORF">ENN26_05655</name>
</gene>
<keyword evidence="1" id="KW-0175">Coiled coil</keyword>
<keyword evidence="2" id="KW-0812">Transmembrane</keyword>
<feature type="transmembrane region" description="Helical" evidence="2">
    <location>
        <begin position="94"/>
        <end position="113"/>
    </location>
</feature>
<dbReference type="EMBL" id="DSAY01000100">
    <property type="protein sequence ID" value="HDP15243.1"/>
    <property type="molecule type" value="Genomic_DNA"/>
</dbReference>
<accession>A0A7C1CD56</accession>
<keyword evidence="2" id="KW-1133">Transmembrane helix</keyword>
<name>A0A7C1CD56_9CREN</name>
<evidence type="ECO:0000313" key="3">
    <source>
        <dbReference type="EMBL" id="HDP15243.1"/>
    </source>
</evidence>
<reference evidence="3" key="1">
    <citation type="journal article" date="2020" name="mSystems">
        <title>Genome- and Community-Level Interaction Insights into Carbon Utilization and Element Cycling Functions of Hydrothermarchaeota in Hydrothermal Sediment.</title>
        <authorList>
            <person name="Zhou Z."/>
            <person name="Liu Y."/>
            <person name="Xu W."/>
            <person name="Pan J."/>
            <person name="Luo Z.H."/>
            <person name="Li M."/>
        </authorList>
    </citation>
    <scope>NUCLEOTIDE SEQUENCE [LARGE SCALE GENOMIC DNA]</scope>
    <source>
        <strain evidence="3">SpSt-116</strain>
    </source>
</reference>
<sequence length="126" mass="14256">MPTTFLSFTGSIELVEHLRNESLRLQQNIATLQKNAEEKEKVATALFNENIQLKKQIEELQSNLSQLQTEVRSLQVKNGELEQQLRATQNEANIYKLVALLSIALLVLALLLVKRKLPRSSVSSKT</sequence>
<feature type="coiled-coil region" evidence="1">
    <location>
        <begin position="15"/>
        <end position="98"/>
    </location>
</feature>
<protein>
    <submittedName>
        <fullName evidence="3">Uncharacterized protein</fullName>
    </submittedName>
</protein>
<evidence type="ECO:0000256" key="2">
    <source>
        <dbReference type="SAM" id="Phobius"/>
    </source>
</evidence>